<protein>
    <submittedName>
        <fullName evidence="1">Uncharacterized protein</fullName>
    </submittedName>
</protein>
<dbReference type="AlphaFoldDB" id="A0AAP5H6T0"/>
<evidence type="ECO:0000313" key="1">
    <source>
        <dbReference type="EMBL" id="MDR6727440.1"/>
    </source>
</evidence>
<dbReference type="Proteomes" id="UP001254832">
    <property type="component" value="Unassembled WGS sequence"/>
</dbReference>
<organism evidence="1 2">
    <name type="scientific">Paenibacillus amylolyticus</name>
    <dbReference type="NCBI Taxonomy" id="1451"/>
    <lineage>
        <taxon>Bacteria</taxon>
        <taxon>Bacillati</taxon>
        <taxon>Bacillota</taxon>
        <taxon>Bacilli</taxon>
        <taxon>Bacillales</taxon>
        <taxon>Paenibacillaceae</taxon>
        <taxon>Paenibacillus</taxon>
    </lineage>
</organism>
<sequence length="86" mass="10548">MINIFCELEKNTRIIVNQRINDYLDLYMTFYRDLGSEQGFRSLFPPMIWIEDEEKCIKTMIELDAWTRDEHLHHLKPIHEFALYRV</sequence>
<dbReference type="EMBL" id="JAVDTR010000029">
    <property type="protein sequence ID" value="MDR6727440.1"/>
    <property type="molecule type" value="Genomic_DNA"/>
</dbReference>
<proteinExistence type="predicted"/>
<reference evidence="1" key="1">
    <citation type="submission" date="2023-07" db="EMBL/GenBank/DDBJ databases">
        <title>Sorghum-associated microbial communities from plants grown in Nebraska, USA.</title>
        <authorList>
            <person name="Schachtman D."/>
        </authorList>
    </citation>
    <scope>NUCLEOTIDE SEQUENCE</scope>
    <source>
        <strain evidence="1">BE80</strain>
    </source>
</reference>
<gene>
    <name evidence="1" type="ORF">J2W91_005981</name>
</gene>
<evidence type="ECO:0000313" key="2">
    <source>
        <dbReference type="Proteomes" id="UP001254832"/>
    </source>
</evidence>
<comment type="caution">
    <text evidence="1">The sequence shown here is derived from an EMBL/GenBank/DDBJ whole genome shotgun (WGS) entry which is preliminary data.</text>
</comment>
<dbReference type="RefSeq" id="WP_310146191.1">
    <property type="nucleotide sequence ID" value="NZ_JAVDTR010000029.1"/>
</dbReference>
<name>A0AAP5H6T0_PAEAM</name>
<accession>A0AAP5H6T0</accession>